<organism evidence="4 5">
    <name type="scientific">Ureibacillus suwonensis</name>
    <dbReference type="NCBI Taxonomy" id="313007"/>
    <lineage>
        <taxon>Bacteria</taxon>
        <taxon>Bacillati</taxon>
        <taxon>Bacillota</taxon>
        <taxon>Bacilli</taxon>
        <taxon>Bacillales</taxon>
        <taxon>Caryophanaceae</taxon>
        <taxon>Ureibacillus</taxon>
    </lineage>
</organism>
<sequence>MIKRYTALITVLFMFCYVHPIQAKSLNETIQQYLGTDNISVSIRDPETGEIVYEKNGDVGMKPASTLKLLTAASALHTLGEQHRFQTDVYTDGKIENGELVGNLYFKGRGDPTFQKNNFLQIADILKVLGVHSIRGNLYGDDLHFQGAALSPGIAKDDESYYYAPRISALTMSPDQDFDAGTMIVHVKPTEIGNKPMIEFEPNDCGMIFINQAKTVASNEKNTIEIIRKHRSNEVVISGNIPVGEPHKDWVTLYDPTLNTLIAFKKTLEEEGVSFYDTAIERKAVPKNAVLLYTKHSLPLEVLVHPFLKLSNNSIADILVKTMGQTVYGHGDFKSGLNVIRYYGEQIGLNMEFWQLEDGSGISYKNRTTANELTNLLVIVRHEPYFPIFFSSLPVGGEKKREIGGSLRERYLDDHLKGRVFAKTGHISGVYTLAGYVKAKSGKMYAFAVMTQNQQKNKIKDIDKVVEAMMEQY</sequence>
<comment type="similarity">
    <text evidence="1">Belongs to the peptidase S13 family.</text>
</comment>
<dbReference type="InterPro" id="IPR012338">
    <property type="entry name" value="Beta-lactam/transpept-like"/>
</dbReference>
<feature type="signal peptide" evidence="3">
    <location>
        <begin position="1"/>
        <end position="23"/>
    </location>
</feature>
<evidence type="ECO:0000256" key="1">
    <source>
        <dbReference type="ARBA" id="ARBA00006096"/>
    </source>
</evidence>
<dbReference type="EC" id="3.4.16.4" evidence="4"/>
<dbReference type="Gene3D" id="3.50.80.20">
    <property type="entry name" value="D-Ala-D-Ala carboxypeptidase C, peptidase S13"/>
    <property type="match status" value="1"/>
</dbReference>
<keyword evidence="3" id="KW-0732">Signal</keyword>
<dbReference type="NCBIfam" id="TIGR00666">
    <property type="entry name" value="PBP4"/>
    <property type="match status" value="1"/>
</dbReference>
<keyword evidence="2 4" id="KW-0378">Hydrolase</keyword>
<protein>
    <submittedName>
        <fullName evidence="4">D-alanyl-D-alanine carboxypeptidase/D-alanyl-D-alanine-endopeptidase</fullName>
        <ecNumber evidence="4">3.4.16.4</ecNumber>
    </submittedName>
</protein>
<dbReference type="Pfam" id="PF02113">
    <property type="entry name" value="Peptidase_S13"/>
    <property type="match status" value="1"/>
</dbReference>
<evidence type="ECO:0000313" key="4">
    <source>
        <dbReference type="EMBL" id="MFC5542131.1"/>
    </source>
</evidence>
<dbReference type="PRINTS" id="PR00922">
    <property type="entry name" value="DADACBPTASE3"/>
</dbReference>
<dbReference type="InterPro" id="IPR000667">
    <property type="entry name" value="Peptidase_S13"/>
</dbReference>
<keyword evidence="4" id="KW-0121">Carboxypeptidase</keyword>
<feature type="chain" id="PRO_5047146787" evidence="3">
    <location>
        <begin position="24"/>
        <end position="473"/>
    </location>
</feature>
<dbReference type="PANTHER" id="PTHR30023:SF0">
    <property type="entry name" value="PENICILLIN-SENSITIVE CARBOXYPEPTIDASE A"/>
    <property type="match status" value="1"/>
</dbReference>
<dbReference type="RefSeq" id="WP_390309539.1">
    <property type="nucleotide sequence ID" value="NZ_JBHSNQ010000081.1"/>
</dbReference>
<name>A0ABW0RC48_9BACL</name>
<dbReference type="GO" id="GO:0009002">
    <property type="term" value="F:serine-type D-Ala-D-Ala carboxypeptidase activity"/>
    <property type="evidence" value="ECO:0007669"/>
    <property type="project" value="UniProtKB-EC"/>
</dbReference>
<dbReference type="EMBL" id="JBHSNQ010000081">
    <property type="protein sequence ID" value="MFC5542131.1"/>
    <property type="molecule type" value="Genomic_DNA"/>
</dbReference>
<evidence type="ECO:0000313" key="5">
    <source>
        <dbReference type="Proteomes" id="UP001595978"/>
    </source>
</evidence>
<keyword evidence="5" id="KW-1185">Reference proteome</keyword>
<reference evidence="5" key="1">
    <citation type="journal article" date="2019" name="Int. J. Syst. Evol. Microbiol.">
        <title>The Global Catalogue of Microorganisms (GCM) 10K type strain sequencing project: providing services to taxonomists for standard genome sequencing and annotation.</title>
        <authorList>
            <consortium name="The Broad Institute Genomics Platform"/>
            <consortium name="The Broad Institute Genome Sequencing Center for Infectious Disease"/>
            <person name="Wu L."/>
            <person name="Ma J."/>
        </authorList>
    </citation>
    <scope>NUCLEOTIDE SEQUENCE [LARGE SCALE GENOMIC DNA]</scope>
    <source>
        <strain evidence="5">CCUG 56331</strain>
    </source>
</reference>
<gene>
    <name evidence="4" type="primary">dacB</name>
    <name evidence="4" type="ORF">ACFPOH_10175</name>
</gene>
<evidence type="ECO:0000256" key="2">
    <source>
        <dbReference type="ARBA" id="ARBA00022801"/>
    </source>
</evidence>
<proteinExistence type="inferred from homology"/>
<keyword evidence="4" id="KW-0645">Protease</keyword>
<comment type="caution">
    <text evidence="4">The sequence shown here is derived from an EMBL/GenBank/DDBJ whole genome shotgun (WGS) entry which is preliminary data.</text>
</comment>
<dbReference type="PANTHER" id="PTHR30023">
    <property type="entry name" value="D-ALANYL-D-ALANINE CARBOXYPEPTIDASE"/>
    <property type="match status" value="1"/>
</dbReference>
<dbReference type="Proteomes" id="UP001595978">
    <property type="component" value="Unassembled WGS sequence"/>
</dbReference>
<evidence type="ECO:0000256" key="3">
    <source>
        <dbReference type="SAM" id="SignalP"/>
    </source>
</evidence>
<accession>A0ABW0RC48</accession>
<dbReference type="Gene3D" id="3.40.710.10">
    <property type="entry name" value="DD-peptidase/beta-lactamase superfamily"/>
    <property type="match status" value="2"/>
</dbReference>
<dbReference type="SUPFAM" id="SSF56601">
    <property type="entry name" value="beta-lactamase/transpeptidase-like"/>
    <property type="match status" value="1"/>
</dbReference>